<dbReference type="AlphaFoldDB" id="A0A7H0VGA4"/>
<dbReference type="CDD" id="cd03801">
    <property type="entry name" value="GT4_PimA-like"/>
    <property type="match status" value="1"/>
</dbReference>
<dbReference type="RefSeq" id="WP_210759278.1">
    <property type="nucleotide sequence ID" value="NZ_CP060139.1"/>
</dbReference>
<dbReference type="PANTHER" id="PTHR46401">
    <property type="entry name" value="GLYCOSYLTRANSFERASE WBBK-RELATED"/>
    <property type="match status" value="1"/>
</dbReference>
<evidence type="ECO:0000313" key="3">
    <source>
        <dbReference type="Proteomes" id="UP000516305"/>
    </source>
</evidence>
<name>A0A7H0VGA4_9FLAO</name>
<sequence length="373" mass="42642">MKLMINTAHQRFGGAVQVALSFINECRAFPEHEYFVMLGPGLQKLVNVEEFPENFHFEKFDFGAINFRKSFAIHKAMKAMEIKYKPDVVISTTGPTYFHSKAPQIIGFNLPLYLYPESPYVQTYTGMRKLKFAFKKKLHYYFFKRDASAFVTQTDDVNQRVRKELGFDKVYTVTNTASTYYNQPETFANKLAPKAESLYRFVTISAFYQHKNLELIGDVAKVLEQRGRKNFEFVLTIKPEELERVFKGQAHITTVGPVPPKECPSLYRECDAMFLPTLAECFSASYPEAMIMDKPIITTDLGFARSICGDAALYFKAKDAEAAADQIERLLDDKELEATLIAQGHEELKKFDSPQERAKKYIELCASMAKAQA</sequence>
<dbReference type="PANTHER" id="PTHR46401:SF2">
    <property type="entry name" value="GLYCOSYLTRANSFERASE WBBK-RELATED"/>
    <property type="match status" value="1"/>
</dbReference>
<dbReference type="SUPFAM" id="SSF53756">
    <property type="entry name" value="UDP-Glycosyltransferase/glycogen phosphorylase"/>
    <property type="match status" value="1"/>
</dbReference>
<dbReference type="KEGG" id="chyd:H4K34_02600"/>
<dbReference type="EMBL" id="CP060139">
    <property type="protein sequence ID" value="QNR24752.1"/>
    <property type="molecule type" value="Genomic_DNA"/>
</dbReference>
<organism evidence="2 3">
    <name type="scientific">Croceimicrobium hydrocarbonivorans</name>
    <dbReference type="NCBI Taxonomy" id="2761580"/>
    <lineage>
        <taxon>Bacteria</taxon>
        <taxon>Pseudomonadati</taxon>
        <taxon>Bacteroidota</taxon>
        <taxon>Flavobacteriia</taxon>
        <taxon>Flavobacteriales</taxon>
        <taxon>Owenweeksiaceae</taxon>
        <taxon>Croceimicrobium</taxon>
    </lineage>
</organism>
<proteinExistence type="predicted"/>
<reference evidence="2 3" key="1">
    <citation type="submission" date="2020-08" db="EMBL/GenBank/DDBJ databases">
        <title>Croceimicrobium hydrocarbonivorans gen. nov., sp. nov., a novel marine bacterium isolated from a bacterial consortium that degrades polyethylene terephthalate.</title>
        <authorList>
            <person name="Liu R."/>
        </authorList>
    </citation>
    <scope>NUCLEOTIDE SEQUENCE [LARGE SCALE GENOMIC DNA]</scope>
    <source>
        <strain evidence="2 3">A20-9</strain>
    </source>
</reference>
<accession>A0A7H0VGA4</accession>
<dbReference type="Proteomes" id="UP000516305">
    <property type="component" value="Chromosome"/>
</dbReference>
<keyword evidence="1 2" id="KW-0808">Transferase</keyword>
<dbReference type="Gene3D" id="3.40.50.2000">
    <property type="entry name" value="Glycogen Phosphorylase B"/>
    <property type="match status" value="2"/>
</dbReference>
<protein>
    <submittedName>
        <fullName evidence="2">Glycosyltransferase family 4 protein</fullName>
    </submittedName>
</protein>
<dbReference type="GO" id="GO:0016757">
    <property type="term" value="F:glycosyltransferase activity"/>
    <property type="evidence" value="ECO:0007669"/>
    <property type="project" value="TreeGrafter"/>
</dbReference>
<evidence type="ECO:0000256" key="1">
    <source>
        <dbReference type="ARBA" id="ARBA00022679"/>
    </source>
</evidence>
<keyword evidence="3" id="KW-1185">Reference proteome</keyword>
<evidence type="ECO:0000313" key="2">
    <source>
        <dbReference type="EMBL" id="QNR24752.1"/>
    </source>
</evidence>
<dbReference type="Pfam" id="PF13692">
    <property type="entry name" value="Glyco_trans_1_4"/>
    <property type="match status" value="1"/>
</dbReference>
<gene>
    <name evidence="2" type="ORF">H4K34_02600</name>
</gene>